<dbReference type="GeneID" id="65320112"/>
<geneLocation type="mitochondrion" evidence="2"/>
<proteinExistence type="predicted"/>
<dbReference type="EMBL" id="MT880588">
    <property type="protein sequence ID" value="QQY98184.1"/>
    <property type="molecule type" value="Genomic_DNA"/>
</dbReference>
<dbReference type="InterPro" id="IPR004860">
    <property type="entry name" value="LAGLIDADG_dom"/>
</dbReference>
<dbReference type="Pfam" id="PF00961">
    <property type="entry name" value="LAGLIDADG_1"/>
    <property type="match status" value="2"/>
</dbReference>
<reference evidence="2" key="1">
    <citation type="submission" date="2020-08" db="EMBL/GenBank/DDBJ databases">
        <title>Mitochondrial genome sequences of powdery mildew pathogens.</title>
        <authorList>
            <person name="Zaccaron A."/>
            <person name="Stergiopoulos I."/>
        </authorList>
    </citation>
    <scope>NUCLEOTIDE SEQUENCE</scope>
    <source>
        <strain evidence="2">C</strain>
    </source>
</reference>
<keyword evidence="2" id="KW-0540">Nuclease</keyword>
<evidence type="ECO:0000313" key="2">
    <source>
        <dbReference type="EMBL" id="QQY98184.1"/>
    </source>
</evidence>
<accession>A0A7U1BF15</accession>
<dbReference type="PANTHER" id="PTHR37520">
    <property type="entry name" value="INTRON-ENCODED DNA ENDONUCLEASE AI2A-RELATED"/>
    <property type="match status" value="1"/>
</dbReference>
<keyword evidence="2" id="KW-0496">Mitochondrion</keyword>
<name>A0A7U1BF15_UNCNE</name>
<gene>
    <name evidence="2" type="primary">cox1-i13</name>
</gene>
<organism evidence="2">
    <name type="scientific">Uncinula necator</name>
    <name type="common">Grape powdery mildew</name>
    <dbReference type="NCBI Taxonomy" id="52586"/>
    <lineage>
        <taxon>Eukaryota</taxon>
        <taxon>Fungi</taxon>
        <taxon>Dikarya</taxon>
        <taxon>Ascomycota</taxon>
        <taxon>Pezizomycotina</taxon>
        <taxon>Leotiomycetes</taxon>
        <taxon>Erysiphales</taxon>
        <taxon>Erysiphaceae</taxon>
        <taxon>Erysiphe</taxon>
    </lineage>
</organism>
<dbReference type="AlphaFoldDB" id="A0A7U1BF15"/>
<feature type="domain" description="Homing endonuclease LAGLIDADG" evidence="1">
    <location>
        <begin position="144"/>
        <end position="211"/>
    </location>
</feature>
<dbReference type="Gene3D" id="3.10.28.10">
    <property type="entry name" value="Homing endonucleases"/>
    <property type="match status" value="2"/>
</dbReference>
<sequence length="369" mass="41854">MVVKYSSSAPPLHFFVFKTCLSHIYIWKTSTATQGLLGEGEVQTELALFLYRGKWQPLALFSSISKSQEITNPSRQVKPFCLKNTAYTRYSSYGLKGSKAFLRMLSGCAISASSNLKPRGGKAVEGLLNPGGERAEQVKFNEWLAGVIDSDGCFQLSKKGYASLEIVTQLRDRRLLYLIKQKYGGAVKLYAGDNYLRYRLHHKAGLLNLIKGVNGLIRNPIRILQLGKICEKYAIDLKDTEPLTYYNGWLAGFFDSDGSIYLNDQSGQIFITASQKNRFILDALVELYGGQIYAMVKVGAFKWTCFRKKEILSLVNDYFKVNPCRSPKLTRLTMANRFFELRQLHAHNSRPNSDLGKAWKHFLVKWNSF</sequence>
<protein>
    <submittedName>
        <fullName evidence="2">LAGLIDADG endonuclease domain-containing protein</fullName>
    </submittedName>
</protein>
<feature type="domain" description="Homing endonuclease LAGLIDADG" evidence="1">
    <location>
        <begin position="250"/>
        <end position="330"/>
    </location>
</feature>
<keyword evidence="2" id="KW-0378">Hydrolase</keyword>
<dbReference type="PANTHER" id="PTHR37520:SF1">
    <property type="entry name" value="INTRON-ENCODED DNA ENDONUCLEASE AI2A-RELATED"/>
    <property type="match status" value="1"/>
</dbReference>
<dbReference type="InterPro" id="IPR027434">
    <property type="entry name" value="Homing_endonucl"/>
</dbReference>
<dbReference type="GO" id="GO:0004519">
    <property type="term" value="F:endonuclease activity"/>
    <property type="evidence" value="ECO:0007669"/>
    <property type="project" value="UniProtKB-KW"/>
</dbReference>
<keyword evidence="2" id="KW-0255">Endonuclease</keyword>
<dbReference type="SUPFAM" id="SSF55608">
    <property type="entry name" value="Homing endonucleases"/>
    <property type="match status" value="2"/>
</dbReference>
<evidence type="ECO:0000259" key="1">
    <source>
        <dbReference type="Pfam" id="PF00961"/>
    </source>
</evidence>
<dbReference type="RefSeq" id="YP_010119104.1">
    <property type="nucleotide sequence ID" value="NC_056146.1"/>
</dbReference>